<dbReference type="GO" id="GO:0006281">
    <property type="term" value="P:DNA repair"/>
    <property type="evidence" value="ECO:0007669"/>
    <property type="project" value="UniProtKB-KW"/>
</dbReference>
<evidence type="ECO:0000259" key="9">
    <source>
        <dbReference type="Pfam" id="PF03372"/>
    </source>
</evidence>
<reference evidence="10 11" key="1">
    <citation type="submission" date="2020-07" db="EMBL/GenBank/DDBJ databases">
        <title>Genomic Encyclopedia of Type Strains, Phase IV (KMG-IV): sequencing the most valuable type-strain genomes for metagenomic binning, comparative biology and taxonomic classification.</title>
        <authorList>
            <person name="Goeker M."/>
        </authorList>
    </citation>
    <scope>NUCLEOTIDE SEQUENCE [LARGE SCALE GENOMIC DNA]</scope>
    <source>
        <strain evidence="10 11">DSM 45533</strain>
    </source>
</reference>
<keyword evidence="10" id="KW-0269">Exonuclease</keyword>
<evidence type="ECO:0000313" key="10">
    <source>
        <dbReference type="EMBL" id="MBA2897152.1"/>
    </source>
</evidence>
<dbReference type="EMBL" id="JACDUR010000010">
    <property type="protein sequence ID" value="MBA2897152.1"/>
    <property type="molecule type" value="Genomic_DNA"/>
</dbReference>
<sequence length="267" mass="28797">MTIDPAQPYGPLVHTTVRLVTWNVWGGFTAWPERFEALKRELARCEPDVIALQEWTDGGQAGELASRLGLGHVALAKGGDEEALACAVLSRWPVVARETYGLAGGRTPGTALLTEIDGPRGTLQVASTIIGSFHLAESAVRQQQVRQLVEQVTAATSRQHPTIVCGDFNAPPDSDEIRMLTGRAAPAVERVAFYDAWEVAGDGGPGHTWSNANPWAAPGLLPDRRFDYVFSAWPRAGGAGHPVRCEVIGARPPYPSDHFGVLAELRY</sequence>
<dbReference type="InterPro" id="IPR051547">
    <property type="entry name" value="TDP2-like"/>
</dbReference>
<keyword evidence="11" id="KW-1185">Reference proteome</keyword>
<evidence type="ECO:0000256" key="6">
    <source>
        <dbReference type="ARBA" id="ARBA00022801"/>
    </source>
</evidence>
<accession>A0A7W0CTN5</accession>
<keyword evidence="5" id="KW-0227">DNA damage</keyword>
<keyword evidence="6 10" id="KW-0378">Hydrolase</keyword>
<dbReference type="Proteomes" id="UP000530928">
    <property type="component" value="Unassembled WGS sequence"/>
</dbReference>
<evidence type="ECO:0000256" key="4">
    <source>
        <dbReference type="ARBA" id="ARBA00022723"/>
    </source>
</evidence>
<evidence type="ECO:0000256" key="2">
    <source>
        <dbReference type="ARBA" id="ARBA00001946"/>
    </source>
</evidence>
<dbReference type="RefSeq" id="WP_181615863.1">
    <property type="nucleotide sequence ID" value="NZ_BAABAM010000010.1"/>
</dbReference>
<name>A0A7W0CTN5_9ACTN</name>
<evidence type="ECO:0000256" key="3">
    <source>
        <dbReference type="ARBA" id="ARBA00022722"/>
    </source>
</evidence>
<evidence type="ECO:0000256" key="7">
    <source>
        <dbReference type="ARBA" id="ARBA00022842"/>
    </source>
</evidence>
<proteinExistence type="predicted"/>
<keyword evidence="7" id="KW-0460">Magnesium</keyword>
<dbReference type="PANTHER" id="PTHR15822">
    <property type="entry name" value="TRAF AND TNF RECEPTOR-ASSOCIATED PROTEIN"/>
    <property type="match status" value="1"/>
</dbReference>
<gene>
    <name evidence="10" type="ORF">HNR30_008548</name>
</gene>
<comment type="caution">
    <text evidence="10">The sequence shown here is derived from an EMBL/GenBank/DDBJ whole genome shotgun (WGS) entry which is preliminary data.</text>
</comment>
<dbReference type="InterPro" id="IPR005135">
    <property type="entry name" value="Endo/exonuclease/phosphatase"/>
</dbReference>
<dbReference type="GO" id="GO:0004527">
    <property type="term" value="F:exonuclease activity"/>
    <property type="evidence" value="ECO:0007669"/>
    <property type="project" value="UniProtKB-KW"/>
</dbReference>
<comment type="cofactor">
    <cofactor evidence="2">
        <name>Mg(2+)</name>
        <dbReference type="ChEBI" id="CHEBI:18420"/>
    </cofactor>
</comment>
<evidence type="ECO:0000313" key="11">
    <source>
        <dbReference type="Proteomes" id="UP000530928"/>
    </source>
</evidence>
<keyword evidence="10" id="KW-0255">Endonuclease</keyword>
<dbReference type="Gene3D" id="3.60.10.10">
    <property type="entry name" value="Endonuclease/exonuclease/phosphatase"/>
    <property type="match status" value="1"/>
</dbReference>
<evidence type="ECO:0000256" key="8">
    <source>
        <dbReference type="ARBA" id="ARBA00023204"/>
    </source>
</evidence>
<feature type="domain" description="Endonuclease/exonuclease/phosphatase" evidence="9">
    <location>
        <begin position="20"/>
        <end position="258"/>
    </location>
</feature>
<dbReference type="GO" id="GO:0046872">
    <property type="term" value="F:metal ion binding"/>
    <property type="evidence" value="ECO:0007669"/>
    <property type="project" value="UniProtKB-KW"/>
</dbReference>
<dbReference type="PANTHER" id="PTHR15822:SF4">
    <property type="entry name" value="TYROSYL-DNA PHOSPHODIESTERASE 2"/>
    <property type="match status" value="1"/>
</dbReference>
<dbReference type="GO" id="GO:0004519">
    <property type="term" value="F:endonuclease activity"/>
    <property type="evidence" value="ECO:0007669"/>
    <property type="project" value="UniProtKB-KW"/>
</dbReference>
<dbReference type="SUPFAM" id="SSF56219">
    <property type="entry name" value="DNase I-like"/>
    <property type="match status" value="1"/>
</dbReference>
<evidence type="ECO:0000256" key="5">
    <source>
        <dbReference type="ARBA" id="ARBA00022763"/>
    </source>
</evidence>
<protein>
    <submittedName>
        <fullName evidence="10">Endonuclease/exonuclease/phosphatase family metal-dependent hydrolase</fullName>
    </submittedName>
</protein>
<keyword evidence="8" id="KW-0234">DNA repair</keyword>
<keyword evidence="4" id="KW-0479">Metal-binding</keyword>
<keyword evidence="3" id="KW-0540">Nuclease</keyword>
<dbReference type="AlphaFoldDB" id="A0A7W0CTN5"/>
<dbReference type="Pfam" id="PF03372">
    <property type="entry name" value="Exo_endo_phos"/>
    <property type="match status" value="1"/>
</dbReference>
<evidence type="ECO:0000256" key="1">
    <source>
        <dbReference type="ARBA" id="ARBA00001936"/>
    </source>
</evidence>
<organism evidence="10 11">
    <name type="scientific">Nonomuraea soli</name>
    <dbReference type="NCBI Taxonomy" id="1032476"/>
    <lineage>
        <taxon>Bacteria</taxon>
        <taxon>Bacillati</taxon>
        <taxon>Actinomycetota</taxon>
        <taxon>Actinomycetes</taxon>
        <taxon>Streptosporangiales</taxon>
        <taxon>Streptosporangiaceae</taxon>
        <taxon>Nonomuraea</taxon>
    </lineage>
</organism>
<dbReference type="InterPro" id="IPR036691">
    <property type="entry name" value="Endo/exonu/phosph_ase_sf"/>
</dbReference>
<comment type="cofactor">
    <cofactor evidence="1">
        <name>Mn(2+)</name>
        <dbReference type="ChEBI" id="CHEBI:29035"/>
    </cofactor>
</comment>